<proteinExistence type="predicted"/>
<name>A0A172Q0P1_9CAUD</name>
<reference evidence="2" key="1">
    <citation type="submission" date="2016-03" db="EMBL/GenBank/DDBJ databases">
        <title>Characterization of Acinetobacter baumannii phage vB_AbaM_ME3.</title>
        <authorList>
            <person name="Buttimer C.T.H."/>
            <person name="Elbreki M."/>
            <person name="Coffey A."/>
        </authorList>
    </citation>
    <scope>NUCLEOTIDE SEQUENCE [LARGE SCALE GENOMIC DNA]</scope>
</reference>
<evidence type="ECO:0000313" key="1">
    <source>
        <dbReference type="EMBL" id="AND75412.1"/>
    </source>
</evidence>
<accession>A0A172Q0P1</accession>
<keyword evidence="2" id="KW-1185">Reference proteome</keyword>
<evidence type="ECO:0000313" key="2">
    <source>
        <dbReference type="Proteomes" id="UP000225947"/>
    </source>
</evidence>
<gene>
    <name evidence="1" type="ORF">ME3_251</name>
</gene>
<protein>
    <submittedName>
        <fullName evidence="1">Uncharacterized protein</fullName>
    </submittedName>
</protein>
<dbReference type="Proteomes" id="UP000225947">
    <property type="component" value="Segment"/>
</dbReference>
<dbReference type="EMBL" id="KU935715">
    <property type="protein sequence ID" value="AND75412.1"/>
    <property type="molecule type" value="Genomic_DNA"/>
</dbReference>
<organism evidence="1 2">
    <name type="scientific">Acinetobacter phage vB_AbaM_ME3</name>
    <dbReference type="NCBI Taxonomy" id="1837876"/>
    <lineage>
        <taxon>Viruses</taxon>
        <taxon>Duplodnaviria</taxon>
        <taxon>Heunggongvirae</taxon>
        <taxon>Uroviricota</taxon>
        <taxon>Caudoviricetes</taxon>
        <taxon>Metrivirus</taxon>
        <taxon>Metrivirus ME3</taxon>
    </lineage>
</organism>
<sequence length="85" mass="9746">MSLITPLKPDNPYEAILKMLCMQLQVGNIRKKHINYLVTLVTSGRKLTDKDCKKLSKIFDTSVGFWNGAQENWDKCLVVLKNYKG</sequence>